<proteinExistence type="predicted"/>
<evidence type="ECO:0000313" key="3">
    <source>
        <dbReference type="Proteomes" id="UP000715781"/>
    </source>
</evidence>
<dbReference type="Proteomes" id="UP000715781">
    <property type="component" value="Unassembled WGS sequence"/>
</dbReference>
<dbReference type="AlphaFoldDB" id="A0A951PVP7"/>
<accession>A0A951PVP7</accession>
<gene>
    <name evidence="2" type="ORF">KME32_04165</name>
</gene>
<keyword evidence="1" id="KW-0812">Transmembrane</keyword>
<name>A0A951PVP7_9NOST</name>
<sequence length="67" mass="7574">MNYFSDSISEAFWHLPVTSTLAQTVTDPNVIGQMQHSWNHFVKTGQIWALLIGLVIGYMIRSLTSYG</sequence>
<reference evidence="2" key="1">
    <citation type="submission" date="2021-05" db="EMBL/GenBank/DDBJ databases">
        <authorList>
            <person name="Pietrasiak N."/>
            <person name="Ward R."/>
            <person name="Stajich J.E."/>
            <person name="Kurbessoian T."/>
        </authorList>
    </citation>
    <scope>NUCLEOTIDE SEQUENCE</scope>
    <source>
        <strain evidence="2">JT2-VF2</strain>
    </source>
</reference>
<evidence type="ECO:0000313" key="2">
    <source>
        <dbReference type="EMBL" id="MBW4560348.1"/>
    </source>
</evidence>
<dbReference type="EMBL" id="JAHHHN010000002">
    <property type="protein sequence ID" value="MBW4560348.1"/>
    <property type="molecule type" value="Genomic_DNA"/>
</dbReference>
<evidence type="ECO:0000256" key="1">
    <source>
        <dbReference type="SAM" id="Phobius"/>
    </source>
</evidence>
<keyword evidence="1" id="KW-1133">Transmembrane helix</keyword>
<protein>
    <submittedName>
        <fullName evidence="2">Uncharacterized protein</fullName>
    </submittedName>
</protein>
<keyword evidence="1" id="KW-0472">Membrane</keyword>
<organism evidence="2 3">
    <name type="scientific">Mojavia pulchra JT2-VF2</name>
    <dbReference type="NCBI Taxonomy" id="287848"/>
    <lineage>
        <taxon>Bacteria</taxon>
        <taxon>Bacillati</taxon>
        <taxon>Cyanobacteriota</taxon>
        <taxon>Cyanophyceae</taxon>
        <taxon>Nostocales</taxon>
        <taxon>Nostocaceae</taxon>
    </lineage>
</organism>
<reference evidence="2" key="2">
    <citation type="journal article" date="2022" name="Microbiol. Resour. Announc.">
        <title>Metagenome Sequencing to Explore Phylogenomics of Terrestrial Cyanobacteria.</title>
        <authorList>
            <person name="Ward R.D."/>
            <person name="Stajich J.E."/>
            <person name="Johansen J.R."/>
            <person name="Huntemann M."/>
            <person name="Clum A."/>
            <person name="Foster B."/>
            <person name="Foster B."/>
            <person name="Roux S."/>
            <person name="Palaniappan K."/>
            <person name="Varghese N."/>
            <person name="Mukherjee S."/>
            <person name="Reddy T.B.K."/>
            <person name="Daum C."/>
            <person name="Copeland A."/>
            <person name="Chen I.A."/>
            <person name="Ivanova N.N."/>
            <person name="Kyrpides N.C."/>
            <person name="Shapiro N."/>
            <person name="Eloe-Fadrosh E.A."/>
            <person name="Pietrasiak N."/>
        </authorList>
    </citation>
    <scope>NUCLEOTIDE SEQUENCE</scope>
    <source>
        <strain evidence="2">JT2-VF2</strain>
    </source>
</reference>
<comment type="caution">
    <text evidence="2">The sequence shown here is derived from an EMBL/GenBank/DDBJ whole genome shotgun (WGS) entry which is preliminary data.</text>
</comment>
<feature type="transmembrane region" description="Helical" evidence="1">
    <location>
        <begin position="47"/>
        <end position="64"/>
    </location>
</feature>